<dbReference type="SMART" id="SM00768">
    <property type="entry name" value="X8"/>
    <property type="match status" value="1"/>
</dbReference>
<dbReference type="GO" id="GO:0071970">
    <property type="term" value="P:fungal-type cell wall (1-&gt;3)-beta-D-glucan biosynthetic process"/>
    <property type="evidence" value="ECO:0007669"/>
    <property type="project" value="TreeGrafter"/>
</dbReference>
<keyword evidence="7" id="KW-0961">Cell wall biogenesis/degradation</keyword>
<dbReference type="InterPro" id="IPR004886">
    <property type="entry name" value="Glucanosyltransferase"/>
</dbReference>
<dbReference type="OrthoDB" id="421038at2759"/>
<evidence type="ECO:0000259" key="9">
    <source>
        <dbReference type="SMART" id="SM00768"/>
    </source>
</evidence>
<dbReference type="PANTHER" id="PTHR31468:SF10">
    <property type="entry name" value="1,3-BETA-GLUCANOSYLTRANSFERASE GAS2"/>
    <property type="match status" value="1"/>
</dbReference>
<dbReference type="GO" id="GO:0098552">
    <property type="term" value="C:side of membrane"/>
    <property type="evidence" value="ECO:0007669"/>
    <property type="project" value="UniProtKB-KW"/>
</dbReference>
<evidence type="ECO:0000256" key="3">
    <source>
        <dbReference type="ARBA" id="ARBA00022622"/>
    </source>
</evidence>
<evidence type="ECO:0000256" key="7">
    <source>
        <dbReference type="ARBA" id="ARBA00023316"/>
    </source>
</evidence>
<dbReference type="GO" id="GO:0031505">
    <property type="term" value="P:fungal-type cell wall organization"/>
    <property type="evidence" value="ECO:0007669"/>
    <property type="project" value="TreeGrafter"/>
</dbReference>
<dbReference type="SUPFAM" id="SSF51445">
    <property type="entry name" value="(Trans)glycosidases"/>
    <property type="match status" value="1"/>
</dbReference>
<dbReference type="EMBL" id="LT598483">
    <property type="protein sequence ID" value="SCU78948.1"/>
    <property type="molecule type" value="Genomic_DNA"/>
</dbReference>
<keyword evidence="3 8" id="KW-0336">GPI-anchor</keyword>
<evidence type="ECO:0000256" key="2">
    <source>
        <dbReference type="ARBA" id="ARBA00007528"/>
    </source>
</evidence>
<feature type="domain" description="X8" evidence="9">
    <location>
        <begin position="404"/>
        <end position="496"/>
    </location>
</feature>
<comment type="function">
    <text evidence="8">Splits internally a 1,3-beta-glucan molecule and transfers the newly generated reducing end (the donor) to the non-reducing end of another 1,3-beta-glucan molecule (the acceptor) forming a 1,3-beta linkage, resulting in the elongation of 1,3-beta-glucan chains in the cell wall.</text>
</comment>
<keyword evidence="8" id="KW-0472">Membrane</keyword>
<dbReference type="PANTHER" id="PTHR31468">
    <property type="entry name" value="1,3-BETA-GLUCANOSYLTRANSFERASE GAS1"/>
    <property type="match status" value="1"/>
</dbReference>
<keyword evidence="8" id="KW-0449">Lipoprotein</keyword>
<evidence type="ECO:0000313" key="10">
    <source>
        <dbReference type="EMBL" id="SCU78948.1"/>
    </source>
</evidence>
<dbReference type="Pfam" id="PF03198">
    <property type="entry name" value="Glyco_hydro_72"/>
    <property type="match status" value="1"/>
</dbReference>
<comment type="subcellular location">
    <subcellularLocation>
        <location evidence="8">Cell membrane</location>
        <topology evidence="8">Lipid-anchor</topology>
        <topology evidence="8">GPI-anchor</topology>
    </subcellularLocation>
    <subcellularLocation>
        <location evidence="1">Membrane</location>
        <topology evidence="1">Lipid-anchor</topology>
        <topology evidence="1">GPI-anchor</topology>
    </subcellularLocation>
</comment>
<dbReference type="Proteomes" id="UP000191144">
    <property type="component" value="Chromosome A"/>
</dbReference>
<dbReference type="Gene3D" id="1.20.58.1040">
    <property type="match status" value="1"/>
</dbReference>
<feature type="chain" id="PRO_5009028876" description="1,3-beta-glucanosyltransferase" evidence="8">
    <location>
        <begin position="19"/>
        <end position="547"/>
    </location>
</feature>
<dbReference type="EC" id="2.4.1.-" evidence="8"/>
<protein>
    <recommendedName>
        <fullName evidence="8">1,3-beta-glucanosyltransferase</fullName>
        <ecNumber evidence="8">2.4.1.-</ecNumber>
    </recommendedName>
</protein>
<name>A0A1G4IQW9_9SACH</name>
<dbReference type="AlphaFoldDB" id="A0A1G4IQW9"/>
<dbReference type="Pfam" id="PF07983">
    <property type="entry name" value="X8"/>
    <property type="match status" value="1"/>
</dbReference>
<keyword evidence="6" id="KW-0325">Glycoprotein</keyword>
<evidence type="ECO:0000256" key="1">
    <source>
        <dbReference type="ARBA" id="ARBA00004589"/>
    </source>
</evidence>
<proteinExistence type="inferred from homology"/>
<sequence>MNLALLLINLFITYVMFASGVIKAEEYKLDYSALNTALPAIETVGSKFFNSETGEQFFIKGIAYQPSYSLEGLRSLGIPMSDTKYIDPLASPEICLRDIPHLAELGVNTIRVYAIDPAQSHDVCMEALQENGIYVMLDLSEPDASISRDSPSWDVQVCQRYKDVIDAMHQYPNVLGFFAGNEVTNDNTNTDASPFVKASIRDMKEHIKKMNYRAIPVGYSTNDDVDTRENLAQFFSCGDAAADFYGINMYEWCGYSSFHSSGYDKRTQEFKNYPVPVFFSEFGCNLVRPRPFTEVEALYSKQMTGVWSGGLAYMYFEEENEYGLVEIDSKNRVVRLKDFEYLRDEFARSEPQGITKSEYLRRQKLDTTKPSKRVCPPISETWKASEKLPDTPNQSKCSCLTSSLPCLVSPFSDQDKYREYFEYVCGQIDCSDIEADGENGKYGEFSGCTADQKLALQISKMYYSMSDPKDTCPVDDRHIYFNRESISNQKDEKCASLIESVQKVSKARKTNDRSLKPTNKEKSSGSHNIASSILMSLAFVIWAEWIV</sequence>
<comment type="similarity">
    <text evidence="2 8">Belongs to the glycosyl hydrolase 72 family.</text>
</comment>
<accession>A0A1G4IQW9</accession>
<dbReference type="InterPro" id="IPR017853">
    <property type="entry name" value="GH"/>
</dbReference>
<evidence type="ECO:0000256" key="4">
    <source>
        <dbReference type="ARBA" id="ARBA00022729"/>
    </source>
</evidence>
<keyword evidence="8" id="KW-0808">Transferase</keyword>
<dbReference type="GO" id="GO:0042124">
    <property type="term" value="F:1,3-beta-glucanosyltransferase activity"/>
    <property type="evidence" value="ECO:0007669"/>
    <property type="project" value="TreeGrafter"/>
</dbReference>
<dbReference type="FunFam" id="3.20.20.80:FF:000038">
    <property type="entry name" value="1,3-beta-glucanosyltransferase"/>
    <property type="match status" value="1"/>
</dbReference>
<keyword evidence="11" id="KW-1185">Reference proteome</keyword>
<evidence type="ECO:0000313" key="11">
    <source>
        <dbReference type="Proteomes" id="UP000191144"/>
    </source>
</evidence>
<reference evidence="11" key="1">
    <citation type="submission" date="2016-03" db="EMBL/GenBank/DDBJ databases">
        <authorList>
            <person name="Devillers Hugo."/>
        </authorList>
    </citation>
    <scope>NUCLEOTIDE SEQUENCE [LARGE SCALE GENOMIC DNA]</scope>
</reference>
<dbReference type="InterPro" id="IPR012946">
    <property type="entry name" value="X8"/>
</dbReference>
<dbReference type="Gene3D" id="3.20.20.80">
    <property type="entry name" value="Glycosidases"/>
    <property type="match status" value="1"/>
</dbReference>
<evidence type="ECO:0000256" key="8">
    <source>
        <dbReference type="RuleBase" id="RU361209"/>
    </source>
</evidence>
<feature type="signal peptide" evidence="8">
    <location>
        <begin position="1"/>
        <end position="18"/>
    </location>
</feature>
<evidence type="ECO:0000256" key="6">
    <source>
        <dbReference type="ARBA" id="ARBA00023180"/>
    </source>
</evidence>
<evidence type="ECO:0000256" key="5">
    <source>
        <dbReference type="ARBA" id="ARBA00023157"/>
    </source>
</evidence>
<keyword evidence="4 8" id="KW-0732">Signal</keyword>
<keyword evidence="5" id="KW-1015">Disulfide bond</keyword>
<organism evidence="10 11">
    <name type="scientific">Lachancea meyersii CBS 8951</name>
    <dbReference type="NCBI Taxonomy" id="1266667"/>
    <lineage>
        <taxon>Eukaryota</taxon>
        <taxon>Fungi</taxon>
        <taxon>Dikarya</taxon>
        <taxon>Ascomycota</taxon>
        <taxon>Saccharomycotina</taxon>
        <taxon>Saccharomycetes</taxon>
        <taxon>Saccharomycetales</taxon>
        <taxon>Saccharomycetaceae</taxon>
        <taxon>Lachancea</taxon>
    </lineage>
</organism>
<dbReference type="GO" id="GO:0005886">
    <property type="term" value="C:plasma membrane"/>
    <property type="evidence" value="ECO:0007669"/>
    <property type="project" value="UniProtKB-SubCell"/>
</dbReference>
<gene>
    <name evidence="10" type="ORF">LAME_0A06546G</name>
</gene>